<reference evidence="1 2" key="1">
    <citation type="submission" date="2024-04" db="EMBL/GenBank/DDBJ databases">
        <authorList>
            <person name="Waldvogel A.-M."/>
            <person name="Schoenle A."/>
        </authorList>
    </citation>
    <scope>NUCLEOTIDE SEQUENCE [LARGE SCALE GENOMIC DNA]</scope>
</reference>
<dbReference type="InterPro" id="IPR045860">
    <property type="entry name" value="Snake_toxin-like_sf"/>
</dbReference>
<dbReference type="Gene3D" id="2.10.60.10">
    <property type="entry name" value="CD59"/>
    <property type="match status" value="1"/>
</dbReference>
<name>A0AAV2K2C5_KNICA</name>
<accession>A0AAV2K2C5</accession>
<evidence type="ECO:0000313" key="2">
    <source>
        <dbReference type="Proteomes" id="UP001497482"/>
    </source>
</evidence>
<organism evidence="1 2">
    <name type="scientific">Knipowitschia caucasica</name>
    <name type="common">Caucasian dwarf goby</name>
    <name type="synonym">Pomatoschistus caucasicus</name>
    <dbReference type="NCBI Taxonomy" id="637954"/>
    <lineage>
        <taxon>Eukaryota</taxon>
        <taxon>Metazoa</taxon>
        <taxon>Chordata</taxon>
        <taxon>Craniata</taxon>
        <taxon>Vertebrata</taxon>
        <taxon>Euteleostomi</taxon>
        <taxon>Actinopterygii</taxon>
        <taxon>Neopterygii</taxon>
        <taxon>Teleostei</taxon>
        <taxon>Neoteleostei</taxon>
        <taxon>Acanthomorphata</taxon>
        <taxon>Gobiaria</taxon>
        <taxon>Gobiiformes</taxon>
        <taxon>Gobioidei</taxon>
        <taxon>Gobiidae</taxon>
        <taxon>Gobiinae</taxon>
        <taxon>Knipowitschia</taxon>
    </lineage>
</organism>
<proteinExistence type="predicted"/>
<keyword evidence="2" id="KW-1185">Reference proteome</keyword>
<dbReference type="EMBL" id="OZ035837">
    <property type="protein sequence ID" value="CAL1581604.1"/>
    <property type="molecule type" value="Genomic_DNA"/>
</dbReference>
<dbReference type="AlphaFoldDB" id="A0AAV2K2C5"/>
<protein>
    <submittedName>
        <fullName evidence="1">Uncharacterized protein</fullName>
    </submittedName>
</protein>
<sequence length="126" mass="13638">MRKNFPSTIAATLKKGKVQVVLCSHNRERHNESDKMMNAVVCAVLFVLALSPGEGLKCKSCYSKGTDLCEQTSVQICSVLDNACGDVIITQPAQYSFRSCMNMAVCQGWITTPGAFATCCSTDLCN</sequence>
<gene>
    <name evidence="1" type="ORF">KC01_LOCUS12352</name>
</gene>
<dbReference type="Proteomes" id="UP001497482">
    <property type="component" value="Chromosome 15"/>
</dbReference>
<evidence type="ECO:0000313" key="1">
    <source>
        <dbReference type="EMBL" id="CAL1581604.1"/>
    </source>
</evidence>
<dbReference type="SUPFAM" id="SSF57302">
    <property type="entry name" value="Snake toxin-like"/>
    <property type="match status" value="1"/>
</dbReference>